<gene>
    <name evidence="3" type="ORF">H1R20_g13954</name>
</gene>
<keyword evidence="4" id="KW-1185">Reference proteome</keyword>
<dbReference type="GO" id="GO:0006270">
    <property type="term" value="P:DNA replication initiation"/>
    <property type="evidence" value="ECO:0007669"/>
    <property type="project" value="TreeGrafter"/>
</dbReference>
<evidence type="ECO:0000313" key="3">
    <source>
        <dbReference type="EMBL" id="KAJ2923140.1"/>
    </source>
</evidence>
<dbReference type="PANTHER" id="PTHR12748">
    <property type="entry name" value="ORIGIN RECOGNITION COMPLEX SUBUNIT 3"/>
    <property type="match status" value="1"/>
</dbReference>
<dbReference type="InterPro" id="IPR040855">
    <property type="entry name" value="ORC_WH_C"/>
</dbReference>
<dbReference type="OrthoDB" id="10265211at2759"/>
<feature type="domain" description="Origin recognition complex subunit 3 winged helix C-terminal" evidence="2">
    <location>
        <begin position="194"/>
        <end position="395"/>
    </location>
</feature>
<reference evidence="3" key="1">
    <citation type="submission" date="2022-06" db="EMBL/GenBank/DDBJ databases">
        <title>Genome Sequence of Candolleomyces eurysporus.</title>
        <authorList>
            <person name="Buettner E."/>
        </authorList>
    </citation>
    <scope>NUCLEOTIDE SEQUENCE</scope>
    <source>
        <strain evidence="3">VTCC 930004</strain>
    </source>
</reference>
<dbReference type="AlphaFoldDB" id="A0A9W8J268"/>
<dbReference type="InterPro" id="IPR020795">
    <property type="entry name" value="ORC3"/>
</dbReference>
<dbReference type="Pfam" id="PF18137">
    <property type="entry name" value="WHD_ORC"/>
    <property type="match status" value="1"/>
</dbReference>
<feature type="non-terminal residue" evidence="3">
    <location>
        <position position="400"/>
    </location>
</feature>
<proteinExistence type="predicted"/>
<dbReference type="GO" id="GO:0005664">
    <property type="term" value="C:nuclear origin of replication recognition complex"/>
    <property type="evidence" value="ECO:0007669"/>
    <property type="project" value="InterPro"/>
</dbReference>
<organism evidence="3 4">
    <name type="scientific">Candolleomyces eurysporus</name>
    <dbReference type="NCBI Taxonomy" id="2828524"/>
    <lineage>
        <taxon>Eukaryota</taxon>
        <taxon>Fungi</taxon>
        <taxon>Dikarya</taxon>
        <taxon>Basidiomycota</taxon>
        <taxon>Agaricomycotina</taxon>
        <taxon>Agaricomycetes</taxon>
        <taxon>Agaricomycetidae</taxon>
        <taxon>Agaricales</taxon>
        <taxon>Agaricineae</taxon>
        <taxon>Psathyrellaceae</taxon>
        <taxon>Candolleomyces</taxon>
    </lineage>
</organism>
<dbReference type="CDD" id="cd20704">
    <property type="entry name" value="Orc3"/>
    <property type="match status" value="1"/>
</dbReference>
<dbReference type="EMBL" id="JANBPK010001408">
    <property type="protein sequence ID" value="KAJ2923140.1"/>
    <property type="molecule type" value="Genomic_DNA"/>
</dbReference>
<dbReference type="GO" id="GO:0003688">
    <property type="term" value="F:DNA replication origin binding"/>
    <property type="evidence" value="ECO:0007669"/>
    <property type="project" value="TreeGrafter"/>
</dbReference>
<evidence type="ECO:0000313" key="4">
    <source>
        <dbReference type="Proteomes" id="UP001140091"/>
    </source>
</evidence>
<feature type="compositionally biased region" description="Basic residues" evidence="1">
    <location>
        <begin position="279"/>
        <end position="289"/>
    </location>
</feature>
<sequence>MSPPPLLLLSVDVILGPAALEYISDFFTRHNRTLDSLITLIQLAYMKHFSVDPLTSLLYSTPSGPSSALLEAALTSILATNETAMEGISGADAAKEKIIELIDESRSKIQKRYKSMRIAFNLTRLMQLFFVREGLTQGQASEENIKTVAAEMADWIDNFLRNLLLERLEDIPLWEVWYTGMTPFPSELVNPSIRASLLSGLLRPLEFASPSSTSPNANTPGAKVAEMTTVVSDESLWRLPDTSILFRRYLDSGRLINVYDWFESFQAVLETQREEVKKERARGRGKGRKSGSSSLPSKGKGRGGGKASATATLKRSPTKKAQQSPTKNQKGKQRQQPEEGDDGMDEGEDDEEEETEEKWQIKVQARFIRALHELDYLGFIKHTKRRADHVARTVFDINDE</sequence>
<feature type="compositionally biased region" description="Acidic residues" evidence="1">
    <location>
        <begin position="338"/>
        <end position="356"/>
    </location>
</feature>
<protein>
    <recommendedName>
        <fullName evidence="2">Origin recognition complex subunit 3 winged helix C-terminal domain-containing protein</fullName>
    </recommendedName>
</protein>
<dbReference type="GO" id="GO:0005656">
    <property type="term" value="C:nuclear pre-replicative complex"/>
    <property type="evidence" value="ECO:0007669"/>
    <property type="project" value="TreeGrafter"/>
</dbReference>
<feature type="region of interest" description="Disordered" evidence="1">
    <location>
        <begin position="276"/>
        <end position="358"/>
    </location>
</feature>
<dbReference type="PANTHER" id="PTHR12748:SF0">
    <property type="entry name" value="ORIGIN RECOGNITION COMPLEX SUBUNIT 3"/>
    <property type="match status" value="1"/>
</dbReference>
<dbReference type="GO" id="GO:0031261">
    <property type="term" value="C:DNA replication preinitiation complex"/>
    <property type="evidence" value="ECO:0007669"/>
    <property type="project" value="TreeGrafter"/>
</dbReference>
<name>A0A9W8J268_9AGAR</name>
<dbReference type="Proteomes" id="UP001140091">
    <property type="component" value="Unassembled WGS sequence"/>
</dbReference>
<evidence type="ECO:0000259" key="2">
    <source>
        <dbReference type="Pfam" id="PF18137"/>
    </source>
</evidence>
<feature type="compositionally biased region" description="Polar residues" evidence="1">
    <location>
        <begin position="310"/>
        <end position="328"/>
    </location>
</feature>
<accession>A0A9W8J268</accession>
<evidence type="ECO:0000256" key="1">
    <source>
        <dbReference type="SAM" id="MobiDB-lite"/>
    </source>
</evidence>
<comment type="caution">
    <text evidence="3">The sequence shown here is derived from an EMBL/GenBank/DDBJ whole genome shotgun (WGS) entry which is preliminary data.</text>
</comment>